<evidence type="ECO:0000256" key="1">
    <source>
        <dbReference type="SAM" id="Phobius"/>
    </source>
</evidence>
<dbReference type="AlphaFoldDB" id="A0A9D4NTV9"/>
<reference evidence="2" key="2">
    <citation type="journal article" date="2021" name="World Allergy Organ. J.">
        <title>Chromosome-level assembly of Dermatophagoides farinae genome and transcriptome reveals two novel allergens Der f 37 and Der f 39.</title>
        <authorList>
            <person name="Chen J."/>
            <person name="Cai Z."/>
            <person name="Fan D."/>
            <person name="Hu J."/>
            <person name="Hou Y."/>
            <person name="He Y."/>
            <person name="Zhang Z."/>
            <person name="Zhao Z."/>
            <person name="Gao P."/>
            <person name="Hu W."/>
            <person name="Sun J."/>
            <person name="Li J."/>
            <person name="Ji K."/>
        </authorList>
    </citation>
    <scope>NUCLEOTIDE SEQUENCE</scope>
    <source>
        <strain evidence="2">JKM2019</strain>
    </source>
</reference>
<reference evidence="2" key="1">
    <citation type="submission" date="2020-06" db="EMBL/GenBank/DDBJ databases">
        <authorList>
            <person name="Ji K."/>
            <person name="Li J."/>
        </authorList>
    </citation>
    <scope>NUCLEOTIDE SEQUENCE</scope>
    <source>
        <strain evidence="2">JKM2019</strain>
        <tissue evidence="2">Whole body</tissue>
    </source>
</reference>
<dbReference type="EMBL" id="SDOV01000008">
    <property type="protein sequence ID" value="KAH7638042.1"/>
    <property type="molecule type" value="Genomic_DNA"/>
</dbReference>
<organism evidence="2">
    <name type="scientific">Dermatophagoides farinae</name>
    <name type="common">American house dust mite</name>
    <dbReference type="NCBI Taxonomy" id="6954"/>
    <lineage>
        <taxon>Eukaryota</taxon>
        <taxon>Metazoa</taxon>
        <taxon>Ecdysozoa</taxon>
        <taxon>Arthropoda</taxon>
        <taxon>Chelicerata</taxon>
        <taxon>Arachnida</taxon>
        <taxon>Acari</taxon>
        <taxon>Acariformes</taxon>
        <taxon>Sarcoptiformes</taxon>
        <taxon>Astigmata</taxon>
        <taxon>Psoroptidia</taxon>
        <taxon>Analgoidea</taxon>
        <taxon>Pyroglyphidae</taxon>
        <taxon>Dermatophagoidinae</taxon>
        <taxon>Dermatophagoides</taxon>
    </lineage>
</organism>
<accession>A0A9D4NTV9</accession>
<feature type="transmembrane region" description="Helical" evidence="1">
    <location>
        <begin position="294"/>
        <end position="314"/>
    </location>
</feature>
<feature type="transmembrane region" description="Helical" evidence="1">
    <location>
        <begin position="326"/>
        <end position="347"/>
    </location>
</feature>
<feature type="transmembrane region" description="Helical" evidence="1">
    <location>
        <begin position="222"/>
        <end position="242"/>
    </location>
</feature>
<comment type="caution">
    <text evidence="2">The sequence shown here is derived from an EMBL/GenBank/DDBJ whole genome shotgun (WGS) entry which is preliminary data.</text>
</comment>
<keyword evidence="1" id="KW-0812">Transmembrane</keyword>
<gene>
    <name evidence="2" type="ORF">HUG17_9147</name>
</gene>
<evidence type="ECO:0000313" key="2">
    <source>
        <dbReference type="EMBL" id="KAH7638042.1"/>
    </source>
</evidence>
<dbReference type="Proteomes" id="UP000828236">
    <property type="component" value="Unassembled WGS sequence"/>
</dbReference>
<keyword evidence="1" id="KW-1133">Transmembrane helix</keyword>
<sequence length="382" mass="46391">MPTIQSNRNVISSFFWQKYTNGSLVEMLLNDFFWMKWFLFRLNISLNDYYHHRIRKTYETFKPTIWIIPISWSFLILTIIMFLWPLNTPSTELKFYEQILRLQSSDLITFQFFIICIMVELVCFFHLEEIIKYRSRFLDFLIIDLAKYEPKINIETRQFMINFYFMEKFITIFIALNLIVIAMCGMPYFYWCIIDYYRNDQIIINEFLYLLIHSLLWSIETLYVAGFFLISGGSFLFCLIYFKKRIQFLYNILLPLQNDKSSYFSQQLYWNYFHNEYTILYDEIYRLNKSLKNLLLVIDILSKTAIIITCVFYSQQIQIKFMNTLIILASISTFAAANILYSFISIIPTYNDKCSRSILQWLARIQYTIRLMQKQQNKFHTY</sequence>
<protein>
    <submittedName>
        <fullName evidence="2">Uncharacterized protein</fullName>
    </submittedName>
</protein>
<keyword evidence="1" id="KW-0472">Membrane</keyword>
<feature type="transmembrane region" description="Helical" evidence="1">
    <location>
        <begin position="107"/>
        <end position="127"/>
    </location>
</feature>
<name>A0A9D4NTV9_DERFA</name>
<proteinExistence type="predicted"/>
<feature type="transmembrane region" description="Helical" evidence="1">
    <location>
        <begin position="65"/>
        <end position="87"/>
    </location>
</feature>
<feature type="transmembrane region" description="Helical" evidence="1">
    <location>
        <begin position="169"/>
        <end position="191"/>
    </location>
</feature>